<feature type="binding site" evidence="2">
    <location>
        <position position="149"/>
    </location>
    <ligand>
        <name>Fe cation</name>
        <dbReference type="ChEBI" id="CHEBI:24875"/>
    </ligand>
</feature>
<dbReference type="STRING" id="1805425.AUJ30_01980"/>
<evidence type="ECO:0000256" key="1">
    <source>
        <dbReference type="ARBA" id="ARBA00010759"/>
    </source>
</evidence>
<comment type="function">
    <text evidence="2">Removes the formyl group from the N-terminal Met of newly synthesized proteins. Requires at least a dipeptide for an efficient rate of reaction. N-terminal L-methionine is a prerequisite for activity but the enzyme has broad specificity at other positions.</text>
</comment>
<evidence type="ECO:0000313" key="3">
    <source>
        <dbReference type="EMBL" id="OIO64861.1"/>
    </source>
</evidence>
<keyword evidence="2" id="KW-0648">Protein biosynthesis</keyword>
<dbReference type="InterPro" id="IPR023635">
    <property type="entry name" value="Peptide_deformylase"/>
</dbReference>
<comment type="caution">
    <text evidence="3">The sequence shown here is derived from an EMBL/GenBank/DDBJ whole genome shotgun (WGS) entry which is preliminary data.</text>
</comment>
<dbReference type="EMBL" id="MNWX01000036">
    <property type="protein sequence ID" value="OIO64861.1"/>
    <property type="molecule type" value="Genomic_DNA"/>
</dbReference>
<dbReference type="EC" id="3.5.1.88" evidence="2"/>
<dbReference type="HAMAP" id="MF_00163">
    <property type="entry name" value="Pep_deformylase"/>
    <property type="match status" value="1"/>
</dbReference>
<dbReference type="Gene3D" id="3.90.45.10">
    <property type="entry name" value="Peptide deformylase"/>
    <property type="match status" value="1"/>
</dbReference>
<reference evidence="3 4" key="1">
    <citation type="journal article" date="2016" name="Environ. Microbiol.">
        <title>Genomic resolution of a cold subsurface aquifer community provides metabolic insights for novel microbes adapted to high CO concentrations.</title>
        <authorList>
            <person name="Probst A.J."/>
            <person name="Castelle C.J."/>
            <person name="Singh A."/>
            <person name="Brown C.T."/>
            <person name="Anantharaman K."/>
            <person name="Sharon I."/>
            <person name="Hug L.A."/>
            <person name="Burstein D."/>
            <person name="Emerson J.B."/>
            <person name="Thomas B.C."/>
            <person name="Banfield J.F."/>
        </authorList>
    </citation>
    <scope>NUCLEOTIDE SEQUENCE [LARGE SCALE GENOMIC DNA]</scope>
    <source>
        <strain evidence="3">CG1_02_39_135</strain>
    </source>
</reference>
<comment type="similarity">
    <text evidence="1 2">Belongs to the polypeptide deformylase family.</text>
</comment>
<name>A0A1J4Y246_9BACT</name>
<dbReference type="AlphaFoldDB" id="A0A1J4Y246"/>
<feature type="binding site" evidence="2">
    <location>
        <position position="107"/>
    </location>
    <ligand>
        <name>Fe cation</name>
        <dbReference type="ChEBI" id="CHEBI:24875"/>
    </ligand>
</feature>
<dbReference type="CDD" id="cd00487">
    <property type="entry name" value="Pep_deformylase"/>
    <property type="match status" value="1"/>
</dbReference>
<evidence type="ECO:0000313" key="4">
    <source>
        <dbReference type="Proteomes" id="UP000182693"/>
    </source>
</evidence>
<dbReference type="PANTHER" id="PTHR10458">
    <property type="entry name" value="PEPTIDE DEFORMYLASE"/>
    <property type="match status" value="1"/>
</dbReference>
<keyword evidence="2" id="KW-0408">Iron</keyword>
<dbReference type="InterPro" id="IPR036821">
    <property type="entry name" value="Peptide_deformylase_sf"/>
</dbReference>
<comment type="catalytic activity">
    <reaction evidence="2">
        <text>N-terminal N-formyl-L-methionyl-[peptide] + H2O = N-terminal L-methionyl-[peptide] + formate</text>
        <dbReference type="Rhea" id="RHEA:24420"/>
        <dbReference type="Rhea" id="RHEA-COMP:10639"/>
        <dbReference type="Rhea" id="RHEA-COMP:10640"/>
        <dbReference type="ChEBI" id="CHEBI:15377"/>
        <dbReference type="ChEBI" id="CHEBI:15740"/>
        <dbReference type="ChEBI" id="CHEBI:49298"/>
        <dbReference type="ChEBI" id="CHEBI:64731"/>
        <dbReference type="EC" id="3.5.1.88"/>
    </reaction>
</comment>
<keyword evidence="2" id="KW-0378">Hydrolase</keyword>
<keyword evidence="2" id="KW-0479">Metal-binding</keyword>
<proteinExistence type="inferred from homology"/>
<dbReference type="Proteomes" id="UP000182693">
    <property type="component" value="Unassembled WGS sequence"/>
</dbReference>
<feature type="binding site" evidence="2">
    <location>
        <position position="153"/>
    </location>
    <ligand>
        <name>Fe cation</name>
        <dbReference type="ChEBI" id="CHEBI:24875"/>
    </ligand>
</feature>
<dbReference type="NCBIfam" id="NF001159">
    <property type="entry name" value="PRK00150.1-3"/>
    <property type="match status" value="1"/>
</dbReference>
<sequence length="175" mass="20006">MKILTINNKKEEKFLRKKTARFDFSKSNKKEINALIKQMREIMTEAVGIGLSANQLGLNLRLFVAQIQATKLRSANSIVSEDQKFYAIFNPEIIKASKEKSFLEEGCLSVPGYYGEVERPEKITLVGQDRYGKKIKIKAWGLLAKVFQHEVDHLNGIFFIDKAKNIQKIEAKSKI</sequence>
<gene>
    <name evidence="2" type="primary">def</name>
    <name evidence="3" type="ORF">AUJ30_01980</name>
</gene>
<dbReference type="SUPFAM" id="SSF56420">
    <property type="entry name" value="Peptide deformylase"/>
    <property type="match status" value="1"/>
</dbReference>
<evidence type="ECO:0000256" key="2">
    <source>
        <dbReference type="HAMAP-Rule" id="MF_00163"/>
    </source>
</evidence>
<comment type="cofactor">
    <cofactor evidence="2">
        <name>Fe(2+)</name>
        <dbReference type="ChEBI" id="CHEBI:29033"/>
    </cofactor>
    <text evidence="2">Binds 1 Fe(2+) ion.</text>
</comment>
<accession>A0A1J4Y246</accession>
<protein>
    <recommendedName>
        <fullName evidence="2">Peptide deformylase</fullName>
        <shortName evidence="2">PDF</shortName>
        <ecNumber evidence="2">3.5.1.88</ecNumber>
    </recommendedName>
    <alternativeName>
        <fullName evidence="2">Polypeptide deformylase</fullName>
    </alternativeName>
</protein>
<dbReference type="PIRSF" id="PIRSF004749">
    <property type="entry name" value="Pep_def"/>
    <property type="match status" value="1"/>
</dbReference>
<dbReference type="GO" id="GO:0042586">
    <property type="term" value="F:peptide deformylase activity"/>
    <property type="evidence" value="ECO:0007669"/>
    <property type="project" value="UniProtKB-UniRule"/>
</dbReference>
<dbReference type="NCBIfam" id="TIGR00079">
    <property type="entry name" value="pept_deformyl"/>
    <property type="match status" value="1"/>
</dbReference>
<organism evidence="3 4">
    <name type="scientific">Candidatus Wolfebacteria bacterium CG1_02_39_135</name>
    <dbReference type="NCBI Taxonomy" id="1805425"/>
    <lineage>
        <taxon>Bacteria</taxon>
        <taxon>Candidatus Wolfeibacteriota</taxon>
    </lineage>
</organism>
<feature type="active site" evidence="2">
    <location>
        <position position="150"/>
    </location>
</feature>
<dbReference type="GO" id="GO:0006412">
    <property type="term" value="P:translation"/>
    <property type="evidence" value="ECO:0007669"/>
    <property type="project" value="UniProtKB-UniRule"/>
</dbReference>
<dbReference type="Pfam" id="PF01327">
    <property type="entry name" value="Pep_deformylase"/>
    <property type="match status" value="1"/>
</dbReference>
<dbReference type="GO" id="GO:0046872">
    <property type="term" value="F:metal ion binding"/>
    <property type="evidence" value="ECO:0007669"/>
    <property type="project" value="UniProtKB-KW"/>
</dbReference>
<dbReference type="PRINTS" id="PR01576">
    <property type="entry name" value="PDEFORMYLASE"/>
</dbReference>
<dbReference type="PANTHER" id="PTHR10458:SF22">
    <property type="entry name" value="PEPTIDE DEFORMYLASE"/>
    <property type="match status" value="1"/>
</dbReference>